<dbReference type="Proteomes" id="UP001202550">
    <property type="component" value="Unassembled WGS sequence"/>
</dbReference>
<evidence type="ECO:0000313" key="3">
    <source>
        <dbReference type="Proteomes" id="UP001202550"/>
    </source>
</evidence>
<proteinExistence type="predicted"/>
<comment type="caution">
    <text evidence="2">The sequence shown here is derived from an EMBL/GenBank/DDBJ whole genome shotgun (WGS) entry which is preliminary data.</text>
</comment>
<dbReference type="Gene3D" id="3.90.1300.10">
    <property type="entry name" value="Amidase signature (AS) domain"/>
    <property type="match status" value="1"/>
</dbReference>
<dbReference type="Pfam" id="PF01425">
    <property type="entry name" value="Amidase"/>
    <property type="match status" value="1"/>
</dbReference>
<protein>
    <submittedName>
        <fullName evidence="2">Amidase</fullName>
    </submittedName>
</protein>
<accession>A0ABT0LZ41</accession>
<evidence type="ECO:0000259" key="1">
    <source>
        <dbReference type="Pfam" id="PF01425"/>
    </source>
</evidence>
<feature type="domain" description="Amidase" evidence="1">
    <location>
        <begin position="20"/>
        <end position="444"/>
    </location>
</feature>
<evidence type="ECO:0000313" key="2">
    <source>
        <dbReference type="EMBL" id="MCL1627887.1"/>
    </source>
</evidence>
<dbReference type="PANTHER" id="PTHR11895:SF176">
    <property type="entry name" value="AMIDASE AMID-RELATED"/>
    <property type="match status" value="1"/>
</dbReference>
<dbReference type="RefSeq" id="WP_249056636.1">
    <property type="nucleotide sequence ID" value="NZ_JALZWP010000003.1"/>
</dbReference>
<dbReference type="InterPro" id="IPR036928">
    <property type="entry name" value="AS_sf"/>
</dbReference>
<reference evidence="2 3" key="1">
    <citation type="submission" date="2022-05" db="EMBL/GenBank/DDBJ databases">
        <title>Seasonal and diel survey of microbial diversity of the Tyrrhenian coast.</title>
        <authorList>
            <person name="Gattoni G."/>
            <person name="Corral P."/>
        </authorList>
    </citation>
    <scope>NUCLEOTIDE SEQUENCE [LARGE SCALE GENOMIC DNA]</scope>
    <source>
        <strain evidence="2 3">V10</strain>
    </source>
</reference>
<dbReference type="PANTHER" id="PTHR11895">
    <property type="entry name" value="TRANSAMIDASE"/>
    <property type="match status" value="1"/>
</dbReference>
<dbReference type="InterPro" id="IPR023631">
    <property type="entry name" value="Amidase_dom"/>
</dbReference>
<dbReference type="InterPro" id="IPR000120">
    <property type="entry name" value="Amidase"/>
</dbReference>
<name>A0ABT0LZ41_9RHOB</name>
<dbReference type="SUPFAM" id="SSF75304">
    <property type="entry name" value="Amidase signature (AS) enzymes"/>
    <property type="match status" value="1"/>
</dbReference>
<sequence>MTLTEASDALARGDITSEALTATALDRLEQTGKPLNAVIALNRENALEQARDCDKARARGDRCGVLHGIPLAHKDLFYRAGRVSTYGSAIREGFVPSVTATALTRLDNAGALDIATLALSEFAFSPTGFNRRFGSGRNPWNSKHIAGGSSSGSAIATAGRMVFGALGTDTGGSIRHPAAACGVVGLKPTLGRVSRFGVGPLSASLDCVGPIARTARDCARLLSVIAGQDAADPSASLADVPDYEATLDGNLTGLRIAVPRAFHDAPLIAEVAQKLEASIEVLRARGAQIIDCPAPDLGPANALGQAVMAVEAAAVHRPWLAERRDDYAEVVRSRIEPGLFLSATQYMNALRARRQVLQDYMNVVFAQADLVHLPMFASAVPTIAQTTEGPPEIIAASLSALTAFTRSLNFLGLPAISVPAGFTENGLPAAFQLAGRPFAEATLLHAADAYQMDTDWHRKLPPV</sequence>
<dbReference type="EMBL" id="JALZWP010000003">
    <property type="protein sequence ID" value="MCL1627887.1"/>
    <property type="molecule type" value="Genomic_DNA"/>
</dbReference>
<keyword evidence="3" id="KW-1185">Reference proteome</keyword>
<gene>
    <name evidence="2" type="ORF">M3N55_04020</name>
</gene>
<organism evidence="2 3">
    <name type="scientific">Roseinatronobacter domitianus</name>
    <dbReference type="NCBI Taxonomy" id="2940293"/>
    <lineage>
        <taxon>Bacteria</taxon>
        <taxon>Pseudomonadati</taxon>
        <taxon>Pseudomonadota</taxon>
        <taxon>Alphaproteobacteria</taxon>
        <taxon>Rhodobacterales</taxon>
        <taxon>Paracoccaceae</taxon>
        <taxon>Roseinatronobacter</taxon>
    </lineage>
</organism>